<dbReference type="SUPFAM" id="SSF160935">
    <property type="entry name" value="VPA0735-like"/>
    <property type="match status" value="1"/>
</dbReference>
<feature type="domain" description="DUF1214" evidence="2">
    <location>
        <begin position="379"/>
        <end position="483"/>
    </location>
</feature>
<dbReference type="Pfam" id="PF06742">
    <property type="entry name" value="DUF1214"/>
    <property type="match status" value="1"/>
</dbReference>
<evidence type="ECO:0000313" key="4">
    <source>
        <dbReference type="EMBL" id="WNC71438.1"/>
    </source>
</evidence>
<dbReference type="InterPro" id="IPR037049">
    <property type="entry name" value="DUF1214_C_sf"/>
</dbReference>
<keyword evidence="5" id="KW-1185">Reference proteome</keyword>
<evidence type="ECO:0000256" key="1">
    <source>
        <dbReference type="SAM" id="SignalP"/>
    </source>
</evidence>
<feature type="chain" id="PRO_5045269462" evidence="1">
    <location>
        <begin position="22"/>
        <end position="498"/>
    </location>
</feature>
<evidence type="ECO:0000313" key="5">
    <source>
        <dbReference type="Proteomes" id="UP001258994"/>
    </source>
</evidence>
<dbReference type="RefSeq" id="WP_348390572.1">
    <property type="nucleotide sequence ID" value="NZ_CP134145.1"/>
</dbReference>
<dbReference type="PANTHER" id="PTHR36509:SF3">
    <property type="entry name" value="SIGNAL PEPTIDE PROTEIN"/>
    <property type="match status" value="1"/>
</dbReference>
<dbReference type="PANTHER" id="PTHR36509">
    <property type="entry name" value="BLL3101 PROTEIN"/>
    <property type="match status" value="1"/>
</dbReference>
<feature type="domain" description="DUF1254" evidence="3">
    <location>
        <begin position="115"/>
        <end position="228"/>
    </location>
</feature>
<keyword evidence="1" id="KW-0732">Signal</keyword>
<dbReference type="InterPro" id="IPR037050">
    <property type="entry name" value="DUF1254_sf"/>
</dbReference>
<dbReference type="Proteomes" id="UP001258994">
    <property type="component" value="Chromosome"/>
</dbReference>
<dbReference type="Gene3D" id="2.60.40.1610">
    <property type="entry name" value="Domain of unknown function DUF1254"/>
    <property type="match status" value="1"/>
</dbReference>
<organism evidence="4 5">
    <name type="scientific">Thalassotalea psychrophila</name>
    <dbReference type="NCBI Taxonomy" id="3065647"/>
    <lineage>
        <taxon>Bacteria</taxon>
        <taxon>Pseudomonadati</taxon>
        <taxon>Pseudomonadota</taxon>
        <taxon>Gammaproteobacteria</taxon>
        <taxon>Alteromonadales</taxon>
        <taxon>Colwelliaceae</taxon>
        <taxon>Thalassotalea</taxon>
    </lineage>
</organism>
<accession>A0ABY9TRI6</accession>
<gene>
    <name evidence="4" type="ORF">RGQ13_15095</name>
</gene>
<name>A0ABY9TRI6_9GAMM</name>
<dbReference type="EMBL" id="CP134145">
    <property type="protein sequence ID" value="WNC71438.1"/>
    <property type="molecule type" value="Genomic_DNA"/>
</dbReference>
<reference evidence="5" key="1">
    <citation type="submission" date="2023-09" db="EMBL/GenBank/DDBJ databases">
        <authorList>
            <person name="Li S."/>
            <person name="Li X."/>
            <person name="Zhang C."/>
            <person name="Zhao Z."/>
        </authorList>
    </citation>
    <scope>NUCLEOTIDE SEQUENCE [LARGE SCALE GENOMIC DNA]</scope>
    <source>
        <strain evidence="5">SQ149</strain>
    </source>
</reference>
<feature type="signal peptide" evidence="1">
    <location>
        <begin position="1"/>
        <end position="21"/>
    </location>
</feature>
<dbReference type="Pfam" id="PF06863">
    <property type="entry name" value="DUF1254"/>
    <property type="match status" value="1"/>
</dbReference>
<protein>
    <submittedName>
        <fullName evidence="4">DUF1254 domain-containing protein</fullName>
    </submittedName>
</protein>
<dbReference type="Gene3D" id="1.10.3360.10">
    <property type="entry name" value="VPA0735-like domain"/>
    <property type="match status" value="1"/>
</dbReference>
<sequence length="498" mass="55389">MNLRKSVLTLSLLALTQVACSSTENESISSVNSLSVPENITTPNIVRTQAVGDLNFTDGYPSDETMSKVQRYMFVQRAVNAFVDGIPISSMHAMLEGGKSLGGKANQSVLISESLIDKNSLWLTPNSTTPYISIEVDVKNGPVVLDINSAVLGLVDDAFFKYVGDIGLGNPKDKGKGGKYLLVHDSFEGEIPSGFIVLKTPTYRNWVPMRLNSTKDVKQFKDTFKMHPLGQEPKMDFIDFSSVKYNTIHANNEDFYRELNAVIQYEPITAGDSHYRGLIAEIGIEKGKEFNPQGEQLAALKEAAGIANVHARNEAFRPTNKDVYFYGDDRNWFLPFGSTMSHEFTKDGKVFIDDKTAFHYIATGITPLMTAQFDGAGSSYLVTTQDEKGAALDGNETYTITLPPTPPMKRFWSFMVYDNQTRSILPTEQRSGGFDSTGEVAKNQDGSVTVTFSPTKPEGKVNWVQTLSNKGFFVMFRMYSPTQEWHDRKYMIGDLIKQ</sequence>
<evidence type="ECO:0000259" key="3">
    <source>
        <dbReference type="Pfam" id="PF06863"/>
    </source>
</evidence>
<evidence type="ECO:0000259" key="2">
    <source>
        <dbReference type="Pfam" id="PF06742"/>
    </source>
</evidence>
<dbReference type="Gene3D" id="2.60.120.600">
    <property type="entry name" value="Domain of unknown function DUF1214, C-terminal domain"/>
    <property type="match status" value="1"/>
</dbReference>
<proteinExistence type="predicted"/>
<dbReference type="InterPro" id="IPR010621">
    <property type="entry name" value="DUF1214"/>
</dbReference>
<dbReference type="InterPro" id="IPR010679">
    <property type="entry name" value="DUF1254"/>
</dbReference>